<keyword evidence="7" id="KW-0698">rRNA processing</keyword>
<feature type="coiled-coil region" evidence="8">
    <location>
        <begin position="493"/>
        <end position="527"/>
    </location>
</feature>
<dbReference type="Proteomes" id="UP000005220">
    <property type="component" value="Chromosome 1"/>
</dbReference>
<protein>
    <recommendedName>
        <fullName evidence="5 7">Pre-rRNA-processing protein IPI3</fullName>
    </recommendedName>
</protein>
<comment type="subunit">
    <text evidence="7">Component of the RIX1 complex, composed of IPI1, RIX1/IPI2 and IPI3 in a 1:2:2 stoichiometry. The complex interacts (via RIX1) with MDN1 (via its hexameric AAA ATPase ring) and the pre-60S ribosome particles.</text>
</comment>
<dbReference type="EMBL" id="HE650821">
    <property type="protein sequence ID" value="CCF56189.1"/>
    <property type="molecule type" value="Genomic_DNA"/>
</dbReference>
<dbReference type="SUPFAM" id="SSF50978">
    <property type="entry name" value="WD40 repeat-like"/>
    <property type="match status" value="1"/>
</dbReference>
<gene>
    <name evidence="9" type="primary">KAFR0A07550</name>
    <name evidence="9" type="ORF">KAFR_0A07550</name>
</gene>
<dbReference type="KEGG" id="kaf:KAFR_0A07550"/>
<evidence type="ECO:0000313" key="9">
    <source>
        <dbReference type="EMBL" id="CCF56189.1"/>
    </source>
</evidence>
<accession>H2AP89</accession>
<dbReference type="InterPro" id="IPR015943">
    <property type="entry name" value="WD40/YVTN_repeat-like_dom_sf"/>
</dbReference>
<dbReference type="GO" id="GO:0003682">
    <property type="term" value="F:chromatin binding"/>
    <property type="evidence" value="ECO:0007669"/>
    <property type="project" value="EnsemblFungi"/>
</dbReference>
<organism evidence="9 10">
    <name type="scientific">Kazachstania africana (strain ATCC 22294 / BCRC 22015 / CBS 2517 / CECT 1963 / NBRC 1671 / NRRL Y-8276)</name>
    <name type="common">Yeast</name>
    <name type="synonym">Kluyveromyces africanus</name>
    <dbReference type="NCBI Taxonomy" id="1071382"/>
    <lineage>
        <taxon>Eukaryota</taxon>
        <taxon>Fungi</taxon>
        <taxon>Dikarya</taxon>
        <taxon>Ascomycota</taxon>
        <taxon>Saccharomycotina</taxon>
        <taxon>Saccharomycetes</taxon>
        <taxon>Saccharomycetales</taxon>
        <taxon>Saccharomycetaceae</taxon>
        <taxon>Kazachstania</taxon>
    </lineage>
</organism>
<reference evidence="9 10" key="1">
    <citation type="journal article" date="2011" name="Proc. Natl. Acad. Sci. U.S.A.">
        <title>Evolutionary erosion of yeast sex chromosomes by mating-type switching accidents.</title>
        <authorList>
            <person name="Gordon J.L."/>
            <person name="Armisen D."/>
            <person name="Proux-Wera E."/>
            <person name="Oheigeartaigh S.S."/>
            <person name="Byrne K.P."/>
            <person name="Wolfe K.H."/>
        </authorList>
    </citation>
    <scope>NUCLEOTIDE SEQUENCE [LARGE SCALE GENOMIC DNA]</scope>
    <source>
        <strain evidence="10">ATCC 22294 / BCRC 22015 / CBS 2517 / CECT 1963 / NBRC 1671 / NRRL Y-8276</strain>
    </source>
</reference>
<dbReference type="GO" id="GO:0006364">
    <property type="term" value="P:rRNA processing"/>
    <property type="evidence" value="ECO:0007669"/>
    <property type="project" value="UniProtKB-UniRule"/>
</dbReference>
<comment type="similarity">
    <text evidence="2 7">Belongs to the WD repeat IPI3/WDR18 family.</text>
</comment>
<name>H2AP89_KAZAF</name>
<evidence type="ECO:0000313" key="10">
    <source>
        <dbReference type="Proteomes" id="UP000005220"/>
    </source>
</evidence>
<dbReference type="InParanoid" id="H2AP89"/>
<dbReference type="PANTHER" id="PTHR18763:SF0">
    <property type="entry name" value="WD REPEAT-CONTAINING PROTEIN 18"/>
    <property type="match status" value="1"/>
</dbReference>
<dbReference type="InterPro" id="IPR001680">
    <property type="entry name" value="WD40_rpt"/>
</dbReference>
<evidence type="ECO:0000256" key="1">
    <source>
        <dbReference type="ARBA" id="ARBA00002355"/>
    </source>
</evidence>
<comment type="subcellular location">
    <subcellularLocation>
        <location evidence="7">Nucleus</location>
    </subcellularLocation>
</comment>
<dbReference type="Gene3D" id="2.130.10.10">
    <property type="entry name" value="YVTN repeat-like/Quinoprotein amine dehydrogenase"/>
    <property type="match status" value="1"/>
</dbReference>
<dbReference type="RefSeq" id="XP_003955324.1">
    <property type="nucleotide sequence ID" value="XM_003955275.1"/>
</dbReference>
<dbReference type="HOGENOM" id="CLU_029749_4_0_1"/>
<evidence type="ECO:0000256" key="7">
    <source>
        <dbReference type="RuleBase" id="RU369067"/>
    </source>
</evidence>
<dbReference type="GO" id="GO:0030174">
    <property type="term" value="P:regulation of DNA-templated DNA replication initiation"/>
    <property type="evidence" value="ECO:0007669"/>
    <property type="project" value="EnsemblFungi"/>
</dbReference>
<dbReference type="InterPro" id="IPR045227">
    <property type="entry name" value="WDR18/Ipi3/RID3"/>
</dbReference>
<evidence type="ECO:0000256" key="3">
    <source>
        <dbReference type="ARBA" id="ARBA00022574"/>
    </source>
</evidence>
<dbReference type="SMART" id="SM00320">
    <property type="entry name" value="WD40"/>
    <property type="match status" value="3"/>
</dbReference>
<evidence type="ECO:0000256" key="8">
    <source>
        <dbReference type="SAM" id="Coils"/>
    </source>
</evidence>
<keyword evidence="7" id="KW-0539">Nucleus</keyword>
<evidence type="ECO:0000256" key="5">
    <source>
        <dbReference type="ARBA" id="ARBA00026229"/>
    </source>
</evidence>
<proteinExistence type="inferred from homology"/>
<dbReference type="PROSITE" id="PS50082">
    <property type="entry name" value="WD_REPEATS_2"/>
    <property type="match status" value="1"/>
</dbReference>
<dbReference type="GO" id="GO:0000027">
    <property type="term" value="P:ribosomal large subunit assembly"/>
    <property type="evidence" value="ECO:0007669"/>
    <property type="project" value="EnsemblFungi"/>
</dbReference>
<dbReference type="GO" id="GO:0006267">
    <property type="term" value="P:pre-replicative complex assembly involved in nuclear cell cycle DNA replication"/>
    <property type="evidence" value="ECO:0007669"/>
    <property type="project" value="EnsemblFungi"/>
</dbReference>
<evidence type="ECO:0000256" key="4">
    <source>
        <dbReference type="ARBA" id="ARBA00022737"/>
    </source>
</evidence>
<keyword evidence="8" id="KW-0175">Coiled coil</keyword>
<dbReference type="STRING" id="1071382.H2AP89"/>
<dbReference type="PANTHER" id="PTHR18763">
    <property type="entry name" value="WD-REPEAT PROTEIN 18"/>
    <property type="match status" value="1"/>
</dbReference>
<dbReference type="GeneID" id="13886399"/>
<dbReference type="eggNOG" id="KOG0646">
    <property type="taxonomic scope" value="Eukaryota"/>
</dbReference>
<evidence type="ECO:0000256" key="2">
    <source>
        <dbReference type="ARBA" id="ARBA00010143"/>
    </source>
</evidence>
<dbReference type="OrthoDB" id="756370at2759"/>
<dbReference type="FunCoup" id="H2AP89">
    <property type="interactions" value="510"/>
</dbReference>
<dbReference type="InterPro" id="IPR036322">
    <property type="entry name" value="WD40_repeat_dom_sf"/>
</dbReference>
<dbReference type="GO" id="GO:0005656">
    <property type="term" value="C:nuclear pre-replicative complex"/>
    <property type="evidence" value="ECO:0007669"/>
    <property type="project" value="EnsemblFungi"/>
</dbReference>
<evidence type="ECO:0000256" key="6">
    <source>
        <dbReference type="PROSITE-ProRule" id="PRU00221"/>
    </source>
</evidence>
<keyword evidence="3 6" id="KW-0853">WD repeat</keyword>
<keyword evidence="4" id="KW-0677">Repeat</keyword>
<keyword evidence="10" id="KW-1185">Reference proteome</keyword>
<feature type="repeat" description="WD" evidence="6">
    <location>
        <begin position="136"/>
        <end position="168"/>
    </location>
</feature>
<dbReference type="GO" id="GO:0120330">
    <property type="term" value="C:rixosome complex"/>
    <property type="evidence" value="ECO:0007669"/>
    <property type="project" value="UniProtKB-UniRule"/>
</dbReference>
<dbReference type="AlphaFoldDB" id="H2AP89"/>
<sequence length="527" mass="59294">MDEQIIFTTQGTGTVGNIHSFEQANLRTCTTNHRNSAVQINDKYLFVAQAKKALINVYNLSGPNKRESVEQRLPLPEAVNCLEIVENEIPIYSNRNTSNVYNYPEFNLPYLLLASTESGKLYAWELNSGNLLNVKSMAHYQAITKIKSIMNGRYIITSGNDARIIIWQTVDLVSQEDPKPIAIIHDHTLPITDFEVSSTHGESLFSSGTKLYTASDDSTVKCYELNLYGSNNKKVGNKPRLLASFSLPFAANYITLDPAERSIYLGTKFGCYSLSLYYNLESKKIVNLTQLSDSNKGKIYSLIFDEEKASSKNELFIRGQLVIERLMETEVSCLSISMDGTILLVGDTMGNVSVVEVFSKQILKTLHPLTTSQVTSGAVTNILAKAAYQDENEALIGFSKDVQKSNDQKLPSLQRAIFDAKKPGQMHDVWHQIGPREGGSNSGMVTPLNNLDQYLDNVMKQESHFVMIGQKIVSEERIVNKETQVDASKDEEIKELKQNIQVLTKAYKELRDIHEKYYEEHEKVKKK</sequence>
<comment type="function">
    <text evidence="1 7">Component of the RIX1 complex required for processing of ITS2 sequences from 35S pre-rRNA.</text>
</comment>